<gene>
    <name evidence="5" type="ORF">M569_02565</name>
</gene>
<proteinExistence type="predicted"/>
<keyword evidence="1" id="KW-0143">Chaperone</keyword>
<keyword evidence="2" id="KW-0175">Coiled coil</keyword>
<evidence type="ECO:0000259" key="4">
    <source>
        <dbReference type="Pfam" id="PF22774"/>
    </source>
</evidence>
<dbReference type="Pfam" id="PF22774">
    <property type="entry name" value="DNAJC11_beta-barrel"/>
    <property type="match status" value="1"/>
</dbReference>
<evidence type="ECO:0000259" key="3">
    <source>
        <dbReference type="Pfam" id="PF11875"/>
    </source>
</evidence>
<dbReference type="Proteomes" id="UP000015453">
    <property type="component" value="Unassembled WGS sequence"/>
</dbReference>
<dbReference type="InterPro" id="IPR042162">
    <property type="entry name" value="AtJ13"/>
</dbReference>
<dbReference type="PANTHER" id="PTHR44914:SF1">
    <property type="entry name" value="CHAPERONE PROTEIN DNAJ 13"/>
    <property type="match status" value="1"/>
</dbReference>
<dbReference type="OrthoDB" id="10250354at2759"/>
<feature type="domain" description="DNAJC11-like beta-barrel" evidence="4">
    <location>
        <begin position="8"/>
        <end position="106"/>
    </location>
</feature>
<name>S8CXJ7_9LAMI</name>
<comment type="caution">
    <text evidence="5">The sequence shown here is derived from an EMBL/GenBank/DDBJ whole genome shotgun (WGS) entry which is preliminary data.</text>
</comment>
<reference evidence="5 6" key="1">
    <citation type="journal article" date="2013" name="BMC Genomics">
        <title>The miniature genome of a carnivorous plant Genlisea aurea contains a low number of genes and short non-coding sequences.</title>
        <authorList>
            <person name="Leushkin E.V."/>
            <person name="Sutormin R.A."/>
            <person name="Nabieva E.R."/>
            <person name="Penin A.A."/>
            <person name="Kondrashov A.S."/>
            <person name="Logacheva M.D."/>
        </authorList>
    </citation>
    <scope>NUCLEOTIDE SEQUENCE [LARGE SCALE GENOMIC DNA]</scope>
</reference>
<dbReference type="InterPro" id="IPR024586">
    <property type="entry name" value="DnaJ-like_C11_C"/>
</dbReference>
<evidence type="ECO:0000256" key="2">
    <source>
        <dbReference type="SAM" id="Coils"/>
    </source>
</evidence>
<keyword evidence="6" id="KW-1185">Reference proteome</keyword>
<dbReference type="PANTHER" id="PTHR44914">
    <property type="entry name" value="CHAPERONE PROTEIN DNAJ 13"/>
    <property type="match status" value="1"/>
</dbReference>
<evidence type="ECO:0000256" key="1">
    <source>
        <dbReference type="ARBA" id="ARBA00023186"/>
    </source>
</evidence>
<sequence length="293" mass="32330">MRVQIQLVLGRDSSIGVGWRTKQEKVSASGEVMIGTSSLGATASCKYRFSANSHGRIAGTFGSGGIAFQIGGGRRISKYSSFRMLYCIGAQGLIWKFELIRGGQKLVLPLLLSNYVSPAFATGAFFIPLSIYLTVKKFVAKPYYLRREKKASLENIEKTKRQVEESMTRAEKAQQLLKNVAERKKNKQLETGGLVVLKAVYATPKSLSNLDKPEDAAAFRILDVTIPLNFLVTDAGQLKLHEGVKKSGIMGFCDPSPGEPKQLLVEYAYGGNKYEVRVDDFGELLIPQDKHRV</sequence>
<accession>S8CXJ7</accession>
<feature type="domain" description="DnaJ-like protein C11 C-terminal" evidence="3">
    <location>
        <begin position="155"/>
        <end position="287"/>
    </location>
</feature>
<evidence type="ECO:0000313" key="5">
    <source>
        <dbReference type="EMBL" id="EPS72194.1"/>
    </source>
</evidence>
<organism evidence="5 6">
    <name type="scientific">Genlisea aurea</name>
    <dbReference type="NCBI Taxonomy" id="192259"/>
    <lineage>
        <taxon>Eukaryota</taxon>
        <taxon>Viridiplantae</taxon>
        <taxon>Streptophyta</taxon>
        <taxon>Embryophyta</taxon>
        <taxon>Tracheophyta</taxon>
        <taxon>Spermatophyta</taxon>
        <taxon>Magnoliopsida</taxon>
        <taxon>eudicotyledons</taxon>
        <taxon>Gunneridae</taxon>
        <taxon>Pentapetalae</taxon>
        <taxon>asterids</taxon>
        <taxon>lamiids</taxon>
        <taxon>Lamiales</taxon>
        <taxon>Lentibulariaceae</taxon>
        <taxon>Genlisea</taxon>
    </lineage>
</organism>
<dbReference type="Pfam" id="PF11875">
    <property type="entry name" value="DnaJ-like_C11_C"/>
    <property type="match status" value="1"/>
</dbReference>
<dbReference type="AlphaFoldDB" id="S8CXJ7"/>
<feature type="coiled-coil region" evidence="2">
    <location>
        <begin position="146"/>
        <end position="190"/>
    </location>
</feature>
<protein>
    <submittedName>
        <fullName evidence="5">Uncharacterized protein</fullName>
    </submittedName>
</protein>
<dbReference type="InterPro" id="IPR055225">
    <property type="entry name" value="DNAJC11-like_beta-barrel"/>
</dbReference>
<evidence type="ECO:0000313" key="6">
    <source>
        <dbReference type="Proteomes" id="UP000015453"/>
    </source>
</evidence>
<dbReference type="EMBL" id="AUSU01000931">
    <property type="protein sequence ID" value="EPS72194.1"/>
    <property type="molecule type" value="Genomic_DNA"/>
</dbReference>